<evidence type="ECO:0000256" key="2">
    <source>
        <dbReference type="SAM" id="Phobius"/>
    </source>
</evidence>
<evidence type="ECO:0000313" key="4">
    <source>
        <dbReference type="Proteomes" id="UP001056384"/>
    </source>
</evidence>
<evidence type="ECO:0000313" key="3">
    <source>
        <dbReference type="EMBL" id="USW57564.1"/>
    </source>
</evidence>
<keyword evidence="2" id="KW-1133">Transmembrane helix</keyword>
<feature type="region of interest" description="Disordered" evidence="1">
    <location>
        <begin position="112"/>
        <end position="159"/>
    </location>
</feature>
<keyword evidence="2" id="KW-0472">Membrane</keyword>
<dbReference type="Proteomes" id="UP001056384">
    <property type="component" value="Chromosome 10"/>
</dbReference>
<dbReference type="AlphaFoldDB" id="A0A9Q9AYN4"/>
<keyword evidence="2" id="KW-0812">Transmembrane</keyword>
<name>A0A9Q9AYN4_9PEZI</name>
<sequence length="279" mass="31443">MITNTRVLLMQVVGVISIGIALLDLLIDHQYTSVEVKKRDTSRSAVSCSTNITTKLEHSHNATHQNERRMPIRQLTAIEEEHFEGRGRILLEAMINPTIDETNERNVDNNLRTTSGWSMQSPGARSTAIKFDPLRGLQAPEETRRQLPPSRRPASVGQSWTNTAHEFKYDILLDPAYCIIIGADGYGPSGWNGGDHKPAVPEVQSNDPRDVLCWSDMAYLMYAYAIGVPAKDSRSKMDIILLWHRQNGSIYPQLQHLDGHLKSYTQSQARMPTIRSPRN</sequence>
<protein>
    <submittedName>
        <fullName evidence="3">Uncharacterized protein</fullName>
    </submittedName>
</protein>
<feature type="transmembrane region" description="Helical" evidence="2">
    <location>
        <begin position="7"/>
        <end position="27"/>
    </location>
</feature>
<proteinExistence type="predicted"/>
<dbReference type="EMBL" id="CP099427">
    <property type="protein sequence ID" value="USW57564.1"/>
    <property type="molecule type" value="Genomic_DNA"/>
</dbReference>
<evidence type="ECO:0000256" key="1">
    <source>
        <dbReference type="SAM" id="MobiDB-lite"/>
    </source>
</evidence>
<keyword evidence="4" id="KW-1185">Reference proteome</keyword>
<feature type="compositionally biased region" description="Polar residues" evidence="1">
    <location>
        <begin position="112"/>
        <end position="124"/>
    </location>
</feature>
<accession>A0A9Q9AYN4</accession>
<gene>
    <name evidence="3" type="ORF">Slin15195_G108830</name>
</gene>
<reference evidence="3" key="1">
    <citation type="submission" date="2022-06" db="EMBL/GenBank/DDBJ databases">
        <title>Complete genome sequences of two strains of the flax pathogen Septoria linicola.</title>
        <authorList>
            <person name="Lapalu N."/>
            <person name="Simon A."/>
            <person name="Demenou B."/>
            <person name="Paumier D."/>
            <person name="Guillot M.-P."/>
            <person name="Gout L."/>
            <person name="Valade R."/>
        </authorList>
    </citation>
    <scope>NUCLEOTIDE SEQUENCE</scope>
    <source>
        <strain evidence="3">SE15195</strain>
    </source>
</reference>
<organism evidence="3 4">
    <name type="scientific">Septoria linicola</name>
    <dbReference type="NCBI Taxonomy" id="215465"/>
    <lineage>
        <taxon>Eukaryota</taxon>
        <taxon>Fungi</taxon>
        <taxon>Dikarya</taxon>
        <taxon>Ascomycota</taxon>
        <taxon>Pezizomycotina</taxon>
        <taxon>Dothideomycetes</taxon>
        <taxon>Dothideomycetidae</taxon>
        <taxon>Mycosphaerellales</taxon>
        <taxon>Mycosphaerellaceae</taxon>
        <taxon>Septoria</taxon>
    </lineage>
</organism>